<proteinExistence type="predicted"/>
<feature type="transmembrane region" description="Helical" evidence="1">
    <location>
        <begin position="186"/>
        <end position="208"/>
    </location>
</feature>
<feature type="transmembrane region" description="Helical" evidence="1">
    <location>
        <begin position="114"/>
        <end position="131"/>
    </location>
</feature>
<dbReference type="OrthoDB" id="762068at2"/>
<dbReference type="RefSeq" id="WP_134435232.1">
    <property type="nucleotide sequence ID" value="NZ_SOML01000001.1"/>
</dbReference>
<dbReference type="Proteomes" id="UP000297861">
    <property type="component" value="Unassembled WGS sequence"/>
</dbReference>
<comment type="caution">
    <text evidence="2">The sequence shown here is derived from an EMBL/GenBank/DDBJ whole genome shotgun (WGS) entry which is preliminary data.</text>
</comment>
<organism evidence="2 3">
    <name type="scientific">Dysgonomonas capnocytophagoides</name>
    <dbReference type="NCBI Taxonomy" id="45254"/>
    <lineage>
        <taxon>Bacteria</taxon>
        <taxon>Pseudomonadati</taxon>
        <taxon>Bacteroidota</taxon>
        <taxon>Bacteroidia</taxon>
        <taxon>Bacteroidales</taxon>
        <taxon>Dysgonomonadaceae</taxon>
        <taxon>Dysgonomonas</taxon>
    </lineage>
</organism>
<keyword evidence="3" id="KW-1185">Reference proteome</keyword>
<feature type="transmembrane region" description="Helical" evidence="1">
    <location>
        <begin position="87"/>
        <end position="108"/>
    </location>
</feature>
<evidence type="ECO:0000313" key="2">
    <source>
        <dbReference type="EMBL" id="TFD98710.1"/>
    </source>
</evidence>
<dbReference type="STRING" id="1121485.GCA_000426485_00986"/>
<sequence>MRDNDNIGDFDYEKDFNEAFNNVTESEIIDNQPLSLDPVIERRSIFPMEDPVDSTQQNNIISNETVMQMITENNIEDFERLKAEQNFPMAVLGGVLASIICVFIWAIITVATKYQISYMAMGVGVAVGFTIQKFGKGLTPVYGILGAGLALIACFCGNIISYTCFIADQYESYSYLEAISNLNWDISMSIAIETFQPMDVLFYGLAIYTGYMFSIKRN</sequence>
<evidence type="ECO:0000313" key="3">
    <source>
        <dbReference type="Proteomes" id="UP000297861"/>
    </source>
</evidence>
<dbReference type="EMBL" id="SOML01000001">
    <property type="protein sequence ID" value="TFD98710.1"/>
    <property type="molecule type" value="Genomic_DNA"/>
</dbReference>
<evidence type="ECO:0008006" key="4">
    <source>
        <dbReference type="Google" id="ProtNLM"/>
    </source>
</evidence>
<dbReference type="AlphaFoldDB" id="A0A4Y8LCD7"/>
<keyword evidence="1" id="KW-1133">Transmembrane helix</keyword>
<accession>A0A4Y8LCD7</accession>
<feature type="transmembrane region" description="Helical" evidence="1">
    <location>
        <begin position="143"/>
        <end position="166"/>
    </location>
</feature>
<keyword evidence="1" id="KW-0472">Membrane</keyword>
<gene>
    <name evidence="2" type="ORF">E2605_01090</name>
</gene>
<keyword evidence="1" id="KW-0812">Transmembrane</keyword>
<reference evidence="2 3" key="1">
    <citation type="submission" date="2019-03" db="EMBL/GenBank/DDBJ databases">
        <title>San Antonio Military Medical Center submission to MRSN (WRAIR), pending publication.</title>
        <authorList>
            <person name="Blyth D.M."/>
            <person name="Mccarthy S.L."/>
            <person name="Schall S.E."/>
            <person name="Stam J.A."/>
            <person name="Ong A.C."/>
            <person name="Mcgann P.T."/>
        </authorList>
    </citation>
    <scope>NUCLEOTIDE SEQUENCE [LARGE SCALE GENOMIC DNA]</scope>
    <source>
        <strain evidence="2 3">MRSN571793</strain>
    </source>
</reference>
<evidence type="ECO:0000256" key="1">
    <source>
        <dbReference type="SAM" id="Phobius"/>
    </source>
</evidence>
<name>A0A4Y8LCD7_9BACT</name>
<protein>
    <recommendedName>
        <fullName evidence="4">Transmembrane protein</fullName>
    </recommendedName>
</protein>